<evidence type="ECO:0000256" key="1">
    <source>
        <dbReference type="SAM" id="Phobius"/>
    </source>
</evidence>
<evidence type="ECO:0000259" key="2">
    <source>
        <dbReference type="Pfam" id="PF04892"/>
    </source>
</evidence>
<keyword evidence="1" id="KW-0812">Transmembrane</keyword>
<feature type="transmembrane region" description="Helical" evidence="1">
    <location>
        <begin position="78"/>
        <end position="95"/>
    </location>
</feature>
<dbReference type="Pfam" id="PF04892">
    <property type="entry name" value="VanZ"/>
    <property type="match status" value="1"/>
</dbReference>
<keyword evidence="1" id="KW-0472">Membrane</keyword>
<feature type="transmembrane region" description="Helical" evidence="1">
    <location>
        <begin position="44"/>
        <end position="66"/>
    </location>
</feature>
<feature type="domain" description="VanZ-like" evidence="2">
    <location>
        <begin position="19"/>
        <end position="120"/>
    </location>
</feature>
<evidence type="ECO:0000313" key="3">
    <source>
        <dbReference type="EMBL" id="QHO63414.1"/>
    </source>
</evidence>
<gene>
    <name evidence="3" type="ORF">MICH65_0433</name>
</gene>
<proteinExistence type="predicted"/>
<evidence type="ECO:0000313" key="4">
    <source>
        <dbReference type="Proteomes" id="UP000463983"/>
    </source>
</evidence>
<protein>
    <recommendedName>
        <fullName evidence="2">VanZ-like domain-containing protein</fullName>
    </recommendedName>
</protein>
<feature type="transmembrane region" description="Helical" evidence="1">
    <location>
        <begin position="12"/>
        <end position="32"/>
    </location>
</feature>
<dbReference type="AlphaFoldDB" id="A0A857N609"/>
<reference evidence="4" key="1">
    <citation type="journal article" date="2020" name="Microorganisms">
        <title>Complete Genome of a Member of a New Bacterial Lineage in the Microgenomates Group Reveals an Unusual Nucleotide Composition Disparity Between Two Strands of DNA and Limited Metabolic Potential.</title>
        <authorList>
            <person name="Kadnikov V.V."/>
            <person name="Mardanov A.V."/>
            <person name="Beletsky A.V."/>
            <person name="Karnachuk O.V."/>
            <person name="Ravin N.V."/>
        </authorList>
    </citation>
    <scope>NUCLEOTIDE SEQUENCE [LARGE SCALE GENOMIC DNA]</scope>
</reference>
<dbReference type="NCBIfam" id="NF037970">
    <property type="entry name" value="vanZ_1"/>
    <property type="match status" value="1"/>
</dbReference>
<dbReference type="RefSeq" id="WP_161931797.1">
    <property type="nucleotide sequence ID" value="NZ_CP047901.1"/>
</dbReference>
<accession>A0A857N609</accession>
<dbReference type="KEGG" id="caqa:MICH65_0433"/>
<dbReference type="InterPro" id="IPR006976">
    <property type="entry name" value="VanZ-like"/>
</dbReference>
<dbReference type="EMBL" id="CP047901">
    <property type="protein sequence ID" value="QHO63414.1"/>
    <property type="molecule type" value="Genomic_DNA"/>
</dbReference>
<name>A0A857N609_9BACT</name>
<keyword evidence="4" id="KW-1185">Reference proteome</keyword>
<keyword evidence="1" id="KW-1133">Transmembrane helix</keyword>
<sequence length="125" mass="14664">MAHKGNKPQIVLLRTIYLWLPVFIWMGVIFFLSAQPVLKSNQSFLLDFLIKKGAHAFEYALLFILLSRARNYQHHMTTFLFTLLYAFIDETHQLFTPGRTGTIRDVLFFDLLGIILAWLYVPTRK</sequence>
<organism evidence="3 4">
    <name type="scientific">Candidatus Chazhemtobacterium aquaticus</name>
    <dbReference type="NCBI Taxonomy" id="2715735"/>
    <lineage>
        <taxon>Bacteria</taxon>
        <taxon>Candidatus Chazhemtobacteraceae</taxon>
        <taxon>Candidatus Chazhemtobacterium</taxon>
    </lineage>
</organism>
<dbReference type="Proteomes" id="UP000463983">
    <property type="component" value="Chromosome"/>
</dbReference>
<feature type="transmembrane region" description="Helical" evidence="1">
    <location>
        <begin position="101"/>
        <end position="121"/>
    </location>
</feature>